<sequence length="905" mass="102317">MLTRIISNLKSRRHLALIIGLCALSLGVNSINLFGFPSYREDEGTYVAQAWSVVNLGQLAPYTYWYDHAPAGWLILALWHVLTGGFFIAGLAVNSGRIFMVVLQVIATLLVYVIAWRTTGRRAAAFISAVLFSLTPLAIISHRRVLLDNIMVVWFLASVYFLTKTPKIRNFIFSAVAFAIAVLTKEPALFFLPPLVYLAWRACDKTSRHFVFVIWLSIIFLAVSIYPLLAMLKGEFFPSGTWLGGQEPHVSLIEAVAFQASREGGFLLSSDSTFQFALKNTWIVYGGIPLSLAVVAVFISLIRPANYWQRGFSLLSLSYVLFILKGEILDWYIIPLIATSALNLSGLYLTVLNWGRRLKIRERWTEFGFVTSFVAIIIYSLAGQAHIFTVDQTSNQRQAVEWIRQHLGRESVALIDNYPFVDLNPSLGKDITEANIHYYWKADTDPQITHGVLNDDWQTIDYLLITPAIKRTLDITDLDLVETAYDNSFVVKRFANTDLSLLDYPVDIREVNNRDGTLSTSWRYYRDRFILPEGRVVDPTAGSETTSEGQSYALLRSVWENDRATFDQVLAWTESALSNPETGLFAWRYGQSAPGGWGVLDPASASDADEDVALALLFASRRWGDDSYAKRAQQLLADIWDQEVVEIDGRLHLLAGTQARRGDGYLVNPSYFAPAHYRIFAEADTQHNWYRLAADSYRIIRELENLPTGGQMTNLLPNWVVVDKNGAYRPLSPGRSSPSDQYGYDSFRLMWRLALDYVWFDAEEAKNYLGEVFPFFRDEWNRHGKIYAVYSTAGVNQVPYDDISTYAGAMSIFSVIDPDLAIELYAKSFWSEYQRGYWGDGDNYYNQNWGWFATALYARDLPNLWQNPDGKGSLARTEGRRDDLAGKKTAPGGPGLSFKLESDSH</sequence>
<comment type="similarity">
    <text evidence="2">Belongs to the glycosyl hydrolase 8 (cellulase D) family.</text>
</comment>
<dbReference type="GO" id="GO:0005886">
    <property type="term" value="C:plasma membrane"/>
    <property type="evidence" value="ECO:0007669"/>
    <property type="project" value="UniProtKB-SubCell"/>
</dbReference>
<feature type="region of interest" description="Disordered" evidence="11">
    <location>
        <begin position="869"/>
        <end position="905"/>
    </location>
</feature>
<keyword evidence="9 12" id="KW-0472">Membrane</keyword>
<keyword evidence="6 12" id="KW-0812">Transmembrane</keyword>
<dbReference type="GO" id="GO:0000030">
    <property type="term" value="F:mannosyltransferase activity"/>
    <property type="evidence" value="ECO:0007669"/>
    <property type="project" value="InterPro"/>
</dbReference>
<dbReference type="Proteomes" id="UP000033870">
    <property type="component" value="Unassembled WGS sequence"/>
</dbReference>
<dbReference type="GO" id="GO:0004553">
    <property type="term" value="F:hydrolase activity, hydrolyzing O-glycosyl compounds"/>
    <property type="evidence" value="ECO:0007669"/>
    <property type="project" value="InterPro"/>
</dbReference>
<evidence type="ECO:0000256" key="9">
    <source>
        <dbReference type="ARBA" id="ARBA00023136"/>
    </source>
</evidence>
<dbReference type="Gene3D" id="1.50.10.10">
    <property type="match status" value="1"/>
</dbReference>
<evidence type="ECO:0000256" key="7">
    <source>
        <dbReference type="ARBA" id="ARBA00022801"/>
    </source>
</evidence>
<keyword evidence="4" id="KW-0328">Glycosyltransferase</keyword>
<keyword evidence="8 12" id="KW-1133">Transmembrane helix</keyword>
<feature type="transmembrane region" description="Helical" evidence="12">
    <location>
        <begin position="282"/>
        <end position="302"/>
    </location>
</feature>
<feature type="transmembrane region" description="Helical" evidence="12">
    <location>
        <begin position="123"/>
        <end position="140"/>
    </location>
</feature>
<feature type="compositionally biased region" description="Basic and acidic residues" evidence="11">
    <location>
        <begin position="877"/>
        <end position="886"/>
    </location>
</feature>
<accession>A0A0G2AML4</accession>
<feature type="transmembrane region" description="Helical" evidence="12">
    <location>
        <begin position="367"/>
        <end position="388"/>
    </location>
</feature>
<reference evidence="14 15" key="1">
    <citation type="journal article" date="2015" name="Nature">
        <title>rRNA introns, odd ribosomes, and small enigmatic genomes across a large radiation of phyla.</title>
        <authorList>
            <person name="Brown C.T."/>
            <person name="Hug L.A."/>
            <person name="Thomas B.C."/>
            <person name="Sharon I."/>
            <person name="Castelle C.J."/>
            <person name="Singh A."/>
            <person name="Wilkins M.J."/>
            <person name="Williams K.H."/>
            <person name="Banfield J.F."/>
        </authorList>
    </citation>
    <scope>NUCLEOTIDE SEQUENCE [LARGE SCALE GENOMIC DNA]</scope>
</reference>
<dbReference type="InterPro" id="IPR002037">
    <property type="entry name" value="Glyco_hydro_8"/>
</dbReference>
<dbReference type="GO" id="GO:0009103">
    <property type="term" value="P:lipopolysaccharide biosynthetic process"/>
    <property type="evidence" value="ECO:0007669"/>
    <property type="project" value="UniProtKB-ARBA"/>
</dbReference>
<keyword evidence="7" id="KW-0378">Hydrolase</keyword>
<organism evidence="14 15">
    <name type="scientific">Candidatus Magasanikbacteria bacterium GW2011_GWA2_56_11</name>
    <dbReference type="NCBI Taxonomy" id="1619044"/>
    <lineage>
        <taxon>Bacteria</taxon>
        <taxon>Candidatus Magasanikiibacteriota</taxon>
    </lineage>
</organism>
<feature type="transmembrane region" description="Helical" evidence="12">
    <location>
        <begin position="210"/>
        <end position="229"/>
    </location>
</feature>
<dbReference type="PATRIC" id="fig|1619044.3.peg.561"/>
<evidence type="ECO:0000313" key="14">
    <source>
        <dbReference type="EMBL" id="KKW42557.1"/>
    </source>
</evidence>
<dbReference type="PANTHER" id="PTHR33908:SF11">
    <property type="entry name" value="MEMBRANE PROTEIN"/>
    <property type="match status" value="1"/>
</dbReference>
<evidence type="ECO:0000259" key="13">
    <source>
        <dbReference type="Pfam" id="PF02366"/>
    </source>
</evidence>
<dbReference type="PANTHER" id="PTHR33908">
    <property type="entry name" value="MANNOSYLTRANSFERASE YKCB-RELATED"/>
    <property type="match status" value="1"/>
</dbReference>
<dbReference type="EMBL" id="LCRX01000006">
    <property type="protein sequence ID" value="KKW42557.1"/>
    <property type="molecule type" value="Genomic_DNA"/>
</dbReference>
<dbReference type="AlphaFoldDB" id="A0A0G2AML4"/>
<comment type="subcellular location">
    <subcellularLocation>
        <location evidence="1">Cell membrane</location>
        <topology evidence="1">Multi-pass membrane protein</topology>
    </subcellularLocation>
</comment>
<evidence type="ECO:0000313" key="15">
    <source>
        <dbReference type="Proteomes" id="UP000033870"/>
    </source>
</evidence>
<evidence type="ECO:0000256" key="3">
    <source>
        <dbReference type="ARBA" id="ARBA00022475"/>
    </source>
</evidence>
<evidence type="ECO:0000256" key="5">
    <source>
        <dbReference type="ARBA" id="ARBA00022679"/>
    </source>
</evidence>
<dbReference type="InterPro" id="IPR012341">
    <property type="entry name" value="6hp_glycosidase-like_sf"/>
</dbReference>
<evidence type="ECO:0000256" key="6">
    <source>
        <dbReference type="ARBA" id="ARBA00022692"/>
    </source>
</evidence>
<keyword evidence="10" id="KW-0326">Glycosidase</keyword>
<dbReference type="GO" id="GO:0006493">
    <property type="term" value="P:protein O-linked glycosylation"/>
    <property type="evidence" value="ECO:0007669"/>
    <property type="project" value="InterPro"/>
</dbReference>
<evidence type="ECO:0000256" key="10">
    <source>
        <dbReference type="ARBA" id="ARBA00023295"/>
    </source>
</evidence>
<feature type="domain" description="ArnT-like N-terminal" evidence="13">
    <location>
        <begin position="95"/>
        <end position="229"/>
    </location>
</feature>
<dbReference type="GO" id="GO:0016763">
    <property type="term" value="F:pentosyltransferase activity"/>
    <property type="evidence" value="ECO:0007669"/>
    <property type="project" value="TreeGrafter"/>
</dbReference>
<evidence type="ECO:0000256" key="1">
    <source>
        <dbReference type="ARBA" id="ARBA00004651"/>
    </source>
</evidence>
<dbReference type="PRINTS" id="PR00735">
    <property type="entry name" value="GLHYDRLASE8"/>
</dbReference>
<dbReference type="SUPFAM" id="SSF48208">
    <property type="entry name" value="Six-hairpin glycosidases"/>
    <property type="match status" value="1"/>
</dbReference>
<feature type="transmembrane region" description="Helical" evidence="12">
    <location>
        <begin position="175"/>
        <end position="198"/>
    </location>
</feature>
<evidence type="ECO:0000256" key="4">
    <source>
        <dbReference type="ARBA" id="ARBA00022676"/>
    </source>
</evidence>
<comment type="caution">
    <text evidence="14">The sequence shown here is derived from an EMBL/GenBank/DDBJ whole genome shotgun (WGS) entry which is preliminary data.</text>
</comment>
<keyword evidence="3" id="KW-1003">Cell membrane</keyword>
<proteinExistence type="inferred from homology"/>
<evidence type="ECO:0000256" key="12">
    <source>
        <dbReference type="SAM" id="Phobius"/>
    </source>
</evidence>
<feature type="transmembrane region" description="Helical" evidence="12">
    <location>
        <begin position="145"/>
        <end position="163"/>
    </location>
</feature>
<dbReference type="InterPro" id="IPR003342">
    <property type="entry name" value="ArnT-like_N"/>
</dbReference>
<feature type="transmembrane region" description="Helical" evidence="12">
    <location>
        <begin position="331"/>
        <end position="355"/>
    </location>
</feature>
<dbReference type="InterPro" id="IPR050297">
    <property type="entry name" value="LipidA_mod_glycosyltrf_83"/>
</dbReference>
<dbReference type="STRING" id="1619044.UY92_C0006G0118"/>
<feature type="transmembrane region" description="Helical" evidence="12">
    <location>
        <begin position="71"/>
        <end position="91"/>
    </location>
</feature>
<dbReference type="Pfam" id="PF02366">
    <property type="entry name" value="PMT"/>
    <property type="match status" value="1"/>
</dbReference>
<protein>
    <submittedName>
        <fullName evidence="14">Glycosyl transferase family 39</fullName>
    </submittedName>
</protein>
<keyword evidence="5 14" id="KW-0808">Transferase</keyword>
<feature type="transmembrane region" description="Helical" evidence="12">
    <location>
        <begin position="307"/>
        <end position="325"/>
    </location>
</feature>
<gene>
    <name evidence="14" type="ORF">UY92_C0006G0118</name>
</gene>
<name>A0A0G2AML4_9BACT</name>
<dbReference type="InterPro" id="IPR008928">
    <property type="entry name" value="6-hairpin_glycosidase_sf"/>
</dbReference>
<evidence type="ECO:0000256" key="2">
    <source>
        <dbReference type="ARBA" id="ARBA00009209"/>
    </source>
</evidence>
<feature type="transmembrane region" description="Helical" evidence="12">
    <location>
        <begin position="98"/>
        <end position="117"/>
    </location>
</feature>
<evidence type="ECO:0000256" key="8">
    <source>
        <dbReference type="ARBA" id="ARBA00022989"/>
    </source>
</evidence>
<dbReference type="Pfam" id="PF01270">
    <property type="entry name" value="Glyco_hydro_8"/>
    <property type="match status" value="1"/>
</dbReference>
<evidence type="ECO:0000256" key="11">
    <source>
        <dbReference type="SAM" id="MobiDB-lite"/>
    </source>
</evidence>